<feature type="region of interest" description="Disordered" evidence="1">
    <location>
        <begin position="147"/>
        <end position="178"/>
    </location>
</feature>
<protein>
    <recommendedName>
        <fullName evidence="2">DUF8040 domain-containing protein</fullName>
    </recommendedName>
</protein>
<dbReference type="InterPro" id="IPR058353">
    <property type="entry name" value="DUF8040"/>
</dbReference>
<reference evidence="3" key="1">
    <citation type="submission" date="2020-07" db="EMBL/GenBank/DDBJ databases">
        <authorList>
            <person name="Lin J."/>
        </authorList>
    </citation>
    <scope>NUCLEOTIDE SEQUENCE</scope>
</reference>
<sequence length="348" mass="38931">MRPNHILSKSNKNKPRGMDNATPGCDVEGSSRRPNQIRSRTANWTDHVDSILLSLLMEEHALRNYVEGSFTRVAWIRIVQGWDIVNNLHTAGDATEWDAIIAANPAYAKCRDKPFPAYNSIAFLCGSTVATGHYGMSSETMQPPTVVSEAGTGGNENGGQCRSSRSPTPPLGQPAVGGYASDQDIAWQKKSDLGAEALIEMVEIGKQKLEIAREMINITKAIEIGELLNRYAFSSQILANIMTLLDEDDDYWDQVFVILYEQDYLTFATNTLHRRSCRTRPFSGHELVTDFLNGHSDRGYQHFRMSTTNFMALRDVLLARGLIRATRCMTADEQLAIFLFCVGSWREK</sequence>
<dbReference type="PANTHER" id="PTHR46929">
    <property type="entry name" value="EXPRESSED PROTEIN"/>
    <property type="match status" value="1"/>
</dbReference>
<proteinExistence type="predicted"/>
<evidence type="ECO:0000259" key="2">
    <source>
        <dbReference type="Pfam" id="PF26138"/>
    </source>
</evidence>
<dbReference type="Pfam" id="PF26138">
    <property type="entry name" value="DUF8040"/>
    <property type="match status" value="1"/>
</dbReference>
<evidence type="ECO:0000313" key="3">
    <source>
        <dbReference type="EMBL" id="CAD1821536.1"/>
    </source>
</evidence>
<accession>A0A6V7NTA2</accession>
<name>A0A6V7NTA2_ANACO</name>
<dbReference type="AlphaFoldDB" id="A0A6V7NTA2"/>
<dbReference type="PANTHER" id="PTHR46929:SF3">
    <property type="entry name" value="MYB_SANT-LIKE DOMAIN-CONTAINING PROTEIN"/>
    <property type="match status" value="1"/>
</dbReference>
<evidence type="ECO:0000256" key="1">
    <source>
        <dbReference type="SAM" id="MobiDB-lite"/>
    </source>
</evidence>
<gene>
    <name evidence="3" type="ORF">CB5_LOCUS4747</name>
</gene>
<feature type="domain" description="DUF8040" evidence="2">
    <location>
        <begin position="280"/>
        <end position="343"/>
    </location>
</feature>
<dbReference type="EMBL" id="LR862141">
    <property type="protein sequence ID" value="CAD1821536.1"/>
    <property type="molecule type" value="Genomic_DNA"/>
</dbReference>
<organism evidence="3">
    <name type="scientific">Ananas comosus var. bracteatus</name>
    <name type="common">red pineapple</name>
    <dbReference type="NCBI Taxonomy" id="296719"/>
    <lineage>
        <taxon>Eukaryota</taxon>
        <taxon>Viridiplantae</taxon>
        <taxon>Streptophyta</taxon>
        <taxon>Embryophyta</taxon>
        <taxon>Tracheophyta</taxon>
        <taxon>Spermatophyta</taxon>
        <taxon>Magnoliopsida</taxon>
        <taxon>Liliopsida</taxon>
        <taxon>Poales</taxon>
        <taxon>Bromeliaceae</taxon>
        <taxon>Bromelioideae</taxon>
        <taxon>Ananas</taxon>
    </lineage>
</organism>
<feature type="region of interest" description="Disordered" evidence="1">
    <location>
        <begin position="1"/>
        <end position="36"/>
    </location>
</feature>